<keyword evidence="1" id="KW-1133">Transmembrane helix</keyword>
<dbReference type="RefSeq" id="WP_207143230.1">
    <property type="nucleotide sequence ID" value="NZ_JAEKJZ010000006.1"/>
</dbReference>
<dbReference type="EMBL" id="JAEKJZ010000006">
    <property type="protein sequence ID" value="MBN9673405.1"/>
    <property type="molecule type" value="Genomic_DNA"/>
</dbReference>
<comment type="caution">
    <text evidence="2">The sequence shown here is derived from an EMBL/GenBank/DDBJ whole genome shotgun (WGS) entry which is preliminary data.</text>
</comment>
<reference evidence="2" key="1">
    <citation type="submission" date="2020-12" db="EMBL/GenBank/DDBJ databases">
        <title>Oil enriched cultivation method for isolating marine PHA-producing bacteria.</title>
        <authorList>
            <person name="Zheng W."/>
            <person name="Yu S."/>
            <person name="Huang Y."/>
        </authorList>
    </citation>
    <scope>NUCLEOTIDE SEQUENCE</scope>
    <source>
        <strain evidence="2">SY-2-12</strain>
    </source>
</reference>
<proteinExistence type="predicted"/>
<feature type="transmembrane region" description="Helical" evidence="1">
    <location>
        <begin position="26"/>
        <end position="46"/>
    </location>
</feature>
<evidence type="ECO:0000313" key="2">
    <source>
        <dbReference type="EMBL" id="MBN9673405.1"/>
    </source>
</evidence>
<name>A0A939EKM0_9HYPH</name>
<keyword evidence="1" id="KW-0472">Membrane</keyword>
<gene>
    <name evidence="2" type="ORF">JF539_23810</name>
</gene>
<evidence type="ECO:0000256" key="1">
    <source>
        <dbReference type="SAM" id="Phobius"/>
    </source>
</evidence>
<dbReference type="Proteomes" id="UP000664096">
    <property type="component" value="Unassembled WGS sequence"/>
</dbReference>
<evidence type="ECO:0000313" key="3">
    <source>
        <dbReference type="Proteomes" id="UP000664096"/>
    </source>
</evidence>
<dbReference type="AlphaFoldDB" id="A0A939EKM0"/>
<sequence length="95" mass="10939">MKLLWWSLAAVFIVFGLITVWMPIPTGVPLMALGLIVIVGTSRTAARSLRSRRRNTPRLNRVITWVEDRSPLRFARILKRTRPRTGHVREPVNPQ</sequence>
<organism evidence="2 3">
    <name type="scientific">Roseibium aggregatum</name>
    <dbReference type="NCBI Taxonomy" id="187304"/>
    <lineage>
        <taxon>Bacteria</taxon>
        <taxon>Pseudomonadati</taxon>
        <taxon>Pseudomonadota</taxon>
        <taxon>Alphaproteobacteria</taxon>
        <taxon>Hyphomicrobiales</taxon>
        <taxon>Stappiaceae</taxon>
        <taxon>Roseibium</taxon>
    </lineage>
</organism>
<protein>
    <submittedName>
        <fullName evidence="2">Uncharacterized protein</fullName>
    </submittedName>
</protein>
<keyword evidence="1" id="KW-0812">Transmembrane</keyword>
<accession>A0A939EKM0</accession>